<evidence type="ECO:0000256" key="3">
    <source>
        <dbReference type="ARBA" id="ARBA00022723"/>
    </source>
</evidence>
<organism evidence="7 8">
    <name type="scientific">Oleispira antarctica RB-8</name>
    <dbReference type="NCBI Taxonomy" id="698738"/>
    <lineage>
        <taxon>Bacteria</taxon>
        <taxon>Pseudomonadati</taxon>
        <taxon>Pseudomonadota</taxon>
        <taxon>Gammaproteobacteria</taxon>
        <taxon>Oceanospirillales</taxon>
        <taxon>Oceanospirillaceae</taxon>
        <taxon>Oleispira</taxon>
    </lineage>
</organism>
<dbReference type="InterPro" id="IPR002933">
    <property type="entry name" value="Peptidase_M20"/>
</dbReference>
<evidence type="ECO:0000313" key="8">
    <source>
        <dbReference type="Proteomes" id="UP000032749"/>
    </source>
</evidence>
<comment type="similarity">
    <text evidence="1">Belongs to the peptidase M20A family.</text>
</comment>
<name>R4YUX5_OLEAN</name>
<dbReference type="PROSITE" id="PS00758">
    <property type="entry name" value="ARGE_DAPE_CPG2_1"/>
    <property type="match status" value="1"/>
</dbReference>
<dbReference type="Gene3D" id="3.30.70.360">
    <property type="match status" value="1"/>
</dbReference>
<evidence type="ECO:0000256" key="4">
    <source>
        <dbReference type="ARBA" id="ARBA00022801"/>
    </source>
</evidence>
<dbReference type="GO" id="GO:0046872">
    <property type="term" value="F:metal ion binding"/>
    <property type="evidence" value="ECO:0007669"/>
    <property type="project" value="UniProtKB-KW"/>
</dbReference>
<keyword evidence="5" id="KW-0862">Zinc</keyword>
<dbReference type="InterPro" id="IPR001261">
    <property type="entry name" value="ArgE/DapE_CS"/>
</dbReference>
<dbReference type="Proteomes" id="UP000032749">
    <property type="component" value="Chromosome"/>
</dbReference>
<dbReference type="InterPro" id="IPR047177">
    <property type="entry name" value="Pept_M20A"/>
</dbReference>
<dbReference type="HOGENOM" id="CLU_021802_11_1_6"/>
<keyword evidence="8" id="KW-1185">Reference proteome</keyword>
<dbReference type="GO" id="GO:0006508">
    <property type="term" value="P:proteolysis"/>
    <property type="evidence" value="ECO:0007669"/>
    <property type="project" value="UniProtKB-KW"/>
</dbReference>
<dbReference type="GO" id="GO:0008233">
    <property type="term" value="F:peptidase activity"/>
    <property type="evidence" value="ECO:0007669"/>
    <property type="project" value="UniProtKB-KW"/>
</dbReference>
<gene>
    <name evidence="7" type="ORF">OLEAN_C30330</name>
</gene>
<keyword evidence="4" id="KW-0378">Hydrolase</keyword>
<evidence type="ECO:0000259" key="6">
    <source>
        <dbReference type="Pfam" id="PF07687"/>
    </source>
</evidence>
<dbReference type="OrthoDB" id="3665926at2"/>
<dbReference type="SUPFAM" id="SSF53187">
    <property type="entry name" value="Zn-dependent exopeptidases"/>
    <property type="match status" value="1"/>
</dbReference>
<feature type="domain" description="Peptidase M20 dimerisation" evidence="6">
    <location>
        <begin position="243"/>
        <end position="386"/>
    </location>
</feature>
<protein>
    <recommendedName>
        <fullName evidence="6">Peptidase M20 dimerisation domain-containing protein</fullName>
    </recommendedName>
</protein>
<accession>R4YUX5</accession>
<dbReference type="PANTHER" id="PTHR45962">
    <property type="entry name" value="N-FATTY-ACYL-AMINO ACID SYNTHASE/HYDROLASE PM20D1"/>
    <property type="match status" value="1"/>
</dbReference>
<sequence length="491" mass="53459">MPIKKIITSLLIALALLILILLFRTLSMSLESAVGATTAAVYENVELDSKKISQHLSQAVAFKTISQQNQTEINYAEFTAFIDWLAKTYPKVHAKLKLIRINEFTLLYQWQGQDLSLPPVLLSGHYDVVPVIPGTEAVWTHPPFAGVIDDLHIWGRGTLDDKSAVIAMLEALTVLIEQNFVPKRTIYVAATHDEEIGSEQGAAGIVEWMKANSVQPMWSLDEGSFVLNGLIPGVAKPVASINVAEKGFMNLELKVSSEGGHSSMPKGHTAVGILSTAIHNLQNSPLEGSLEGVTGDMFDHLAPHMPFIQRVLFANKWLFSGLIEHKLAESAGGNAMLRTTIAPTMLSGSIKANILPINARAIINFRLHPSDSIESVVEHVTQSINDPRVTVSMIEGSPASQVSDYDNAGFQKIAAIAKHVHGEIAVTPGLTIAATDSRKYEDVAIDNYRFNPMSIHAEDVAGFHGTNERLSIGNMVKATEFYVQLMKSAAR</sequence>
<dbReference type="SUPFAM" id="SSF55031">
    <property type="entry name" value="Bacterial exopeptidase dimerisation domain"/>
    <property type="match status" value="1"/>
</dbReference>
<evidence type="ECO:0000256" key="2">
    <source>
        <dbReference type="ARBA" id="ARBA00022670"/>
    </source>
</evidence>
<dbReference type="Gene3D" id="1.10.150.900">
    <property type="match status" value="1"/>
</dbReference>
<dbReference type="Pfam" id="PF01546">
    <property type="entry name" value="Peptidase_M20"/>
    <property type="match status" value="1"/>
</dbReference>
<dbReference type="Gene3D" id="3.40.630.10">
    <property type="entry name" value="Zn peptidases"/>
    <property type="match status" value="1"/>
</dbReference>
<dbReference type="Pfam" id="PF07687">
    <property type="entry name" value="M20_dimer"/>
    <property type="match status" value="1"/>
</dbReference>
<proteinExistence type="inferred from homology"/>
<keyword evidence="3" id="KW-0479">Metal-binding</keyword>
<dbReference type="EMBL" id="FO203512">
    <property type="protein sequence ID" value="CCK77209.1"/>
    <property type="molecule type" value="Genomic_DNA"/>
</dbReference>
<evidence type="ECO:0000313" key="7">
    <source>
        <dbReference type="EMBL" id="CCK77209.1"/>
    </source>
</evidence>
<dbReference type="AlphaFoldDB" id="R4YUX5"/>
<dbReference type="InterPro" id="IPR036264">
    <property type="entry name" value="Bact_exopeptidase_dim_dom"/>
</dbReference>
<dbReference type="STRING" id="698738.OLEAN_C30330"/>
<keyword evidence="2" id="KW-0645">Protease</keyword>
<dbReference type="KEGG" id="oai:OLEAN_C30330"/>
<dbReference type="PANTHER" id="PTHR45962:SF1">
    <property type="entry name" value="N-FATTY-ACYL-AMINO ACID SYNTHASE_HYDROLASE PM20D1"/>
    <property type="match status" value="1"/>
</dbReference>
<evidence type="ECO:0000256" key="1">
    <source>
        <dbReference type="ARBA" id="ARBA00006247"/>
    </source>
</evidence>
<reference evidence="7 8" key="1">
    <citation type="journal article" date="2013" name="Nat. Commun.">
        <title>Genome sequence and functional genomic analysis of the oil-degrading bacterium Oleispira antarctica.</title>
        <authorList>
            <person name="Kube M."/>
            <person name="Chernikova T.N."/>
            <person name="Al-Ramahi Y."/>
            <person name="Beloqui A."/>
            <person name="Lopez-Cortez N."/>
            <person name="Guazzaroni M.E."/>
            <person name="Heipieper H.J."/>
            <person name="Klages S."/>
            <person name="Kotsyurbenko O.R."/>
            <person name="Langer I."/>
            <person name="Nechitaylo T.Y."/>
            <person name="Lunsdorf H."/>
            <person name="Fernandez M."/>
            <person name="Juarez S."/>
            <person name="Ciordia S."/>
            <person name="Singer A."/>
            <person name="Kagan O."/>
            <person name="Egorova O."/>
            <person name="Petit P.A."/>
            <person name="Stogios P."/>
            <person name="Kim Y."/>
            <person name="Tchigvintsev A."/>
            <person name="Flick R."/>
            <person name="Denaro R."/>
            <person name="Genovese M."/>
            <person name="Albar J.P."/>
            <person name="Reva O.N."/>
            <person name="Martinez-Gomariz M."/>
            <person name="Tran H."/>
            <person name="Ferrer M."/>
            <person name="Savchenko A."/>
            <person name="Yakunin A.F."/>
            <person name="Yakimov M.M."/>
            <person name="Golyshina O.V."/>
            <person name="Reinhardt R."/>
            <person name="Golyshin P.N."/>
        </authorList>
    </citation>
    <scope>NUCLEOTIDE SEQUENCE [LARGE SCALE GENOMIC DNA]</scope>
</reference>
<dbReference type="InterPro" id="IPR011650">
    <property type="entry name" value="Peptidase_M20_dimer"/>
</dbReference>
<evidence type="ECO:0000256" key="5">
    <source>
        <dbReference type="ARBA" id="ARBA00022833"/>
    </source>
</evidence>